<evidence type="ECO:0000256" key="2">
    <source>
        <dbReference type="ARBA" id="ARBA00023242"/>
    </source>
</evidence>
<keyword evidence="2" id="KW-0539">Nucleus</keyword>
<name>A0A9Q8PKD6_PASFU</name>
<organism evidence="3 4">
    <name type="scientific">Passalora fulva</name>
    <name type="common">Tomato leaf mold</name>
    <name type="synonym">Cladosporium fulvum</name>
    <dbReference type="NCBI Taxonomy" id="5499"/>
    <lineage>
        <taxon>Eukaryota</taxon>
        <taxon>Fungi</taxon>
        <taxon>Dikarya</taxon>
        <taxon>Ascomycota</taxon>
        <taxon>Pezizomycotina</taxon>
        <taxon>Dothideomycetes</taxon>
        <taxon>Dothideomycetidae</taxon>
        <taxon>Mycosphaerellales</taxon>
        <taxon>Mycosphaerellaceae</taxon>
        <taxon>Fulvia</taxon>
    </lineage>
</organism>
<dbReference type="KEGG" id="ffu:CLAFUR5_13142"/>
<dbReference type="RefSeq" id="XP_047768401.1">
    <property type="nucleotide sequence ID" value="XM_047912290.1"/>
</dbReference>
<reference evidence="3" key="2">
    <citation type="journal article" date="2022" name="Microb. Genom.">
        <title>A chromosome-scale genome assembly of the tomato pathogen Cladosporium fulvum reveals a compartmentalized genome architecture and the presence of a dispensable chromosome.</title>
        <authorList>
            <person name="Zaccaron A.Z."/>
            <person name="Chen L.H."/>
            <person name="Samaras A."/>
            <person name="Stergiopoulos I."/>
        </authorList>
    </citation>
    <scope>NUCLEOTIDE SEQUENCE</scope>
    <source>
        <strain evidence="3">Race5_Kim</strain>
    </source>
</reference>
<gene>
    <name evidence="3" type="ORF">CLAFUR5_13142</name>
</gene>
<keyword evidence="4" id="KW-1185">Reference proteome</keyword>
<comment type="subcellular location">
    <subcellularLocation>
        <location evidence="1">Nucleus</location>
    </subcellularLocation>
</comment>
<dbReference type="GeneID" id="71993020"/>
<evidence type="ECO:0000313" key="4">
    <source>
        <dbReference type="Proteomes" id="UP000756132"/>
    </source>
</evidence>
<dbReference type="GO" id="GO:0006355">
    <property type="term" value="P:regulation of DNA-templated transcription"/>
    <property type="evidence" value="ECO:0007669"/>
    <property type="project" value="InterPro"/>
</dbReference>
<sequence>MSRVGLLADYPKHVEHAFPPPSSVPDAYSNLMHKYHRFEISEITLLERLRDLLRGHPDLLTSTKCLPSGCSYKFDSNGKAVCMVIDVGSGSKIVSFSHVTVTSLAINKLARESEVLGRTGFQPQWLPLTTVS</sequence>
<proteinExistence type="predicted"/>
<dbReference type="InterPro" id="IPR036600">
    <property type="entry name" value="PAH_sf"/>
</dbReference>
<dbReference type="GO" id="GO:0005634">
    <property type="term" value="C:nucleus"/>
    <property type="evidence" value="ECO:0007669"/>
    <property type="project" value="UniProtKB-SubCell"/>
</dbReference>
<dbReference type="AlphaFoldDB" id="A0A9Q8PKD6"/>
<evidence type="ECO:0000256" key="1">
    <source>
        <dbReference type="ARBA" id="ARBA00004123"/>
    </source>
</evidence>
<dbReference type="EMBL" id="CP090173">
    <property type="protein sequence ID" value="UJO24035.1"/>
    <property type="molecule type" value="Genomic_DNA"/>
</dbReference>
<accession>A0A9Q8PKD6</accession>
<protein>
    <submittedName>
        <fullName evidence="3">Uncharacterized protein</fullName>
    </submittedName>
</protein>
<dbReference type="SUPFAM" id="SSF47762">
    <property type="entry name" value="PAH2 domain"/>
    <property type="match status" value="1"/>
</dbReference>
<evidence type="ECO:0000313" key="3">
    <source>
        <dbReference type="EMBL" id="UJO24035.1"/>
    </source>
</evidence>
<dbReference type="Proteomes" id="UP000756132">
    <property type="component" value="Chromosome 11"/>
</dbReference>
<reference evidence="3" key="1">
    <citation type="submission" date="2021-12" db="EMBL/GenBank/DDBJ databases">
        <authorList>
            <person name="Zaccaron A."/>
            <person name="Stergiopoulos I."/>
        </authorList>
    </citation>
    <scope>NUCLEOTIDE SEQUENCE</scope>
    <source>
        <strain evidence="3">Race5_Kim</strain>
    </source>
</reference>